<evidence type="ECO:0000313" key="2">
    <source>
        <dbReference type="EMBL" id="MCC9033510.1"/>
    </source>
</evidence>
<sequence length="289" mass="33167">MKQIAILIIALLISCGNKENTKTQGQLAEYNYKKGTMKKTYFADFNFRGDFQIIFNGLSIKRNNSVGVSNGLEYLNPFIEKSGKQTITLILKPLSGKIMPEEIKDYYIDIVYTDNGEPSPINKVMRCSFPPSEKAVDSLMYTWTFDAEVPFEISTLNDAKDLKDEKPEELLKEVVSEYEKVNSLINNGNIIEYMSLYKKSREREMISMYYDDTKQKEYLSNLQQRVASSKGFMQSLSDYRLLIHPNNKVVSLVTSQGKSPLFSKDENGKIKTYGLQLYRSKITGKLEVY</sequence>
<organism evidence="2 4">
    <name type="scientific">Chryseobacterium muglaense</name>
    <dbReference type="NCBI Taxonomy" id="2893752"/>
    <lineage>
        <taxon>Bacteria</taxon>
        <taxon>Pseudomonadati</taxon>
        <taxon>Bacteroidota</taxon>
        <taxon>Flavobacteriia</taxon>
        <taxon>Flavobacteriales</taxon>
        <taxon>Weeksellaceae</taxon>
        <taxon>Chryseobacterium group</taxon>
        <taxon>Chryseobacterium</taxon>
    </lineage>
</organism>
<evidence type="ECO:0000313" key="3">
    <source>
        <dbReference type="Proteomes" id="UP000603715"/>
    </source>
</evidence>
<dbReference type="Proteomes" id="UP001107960">
    <property type="component" value="Unassembled WGS sequence"/>
</dbReference>
<evidence type="ECO:0000313" key="4">
    <source>
        <dbReference type="Proteomes" id="UP001107960"/>
    </source>
</evidence>
<proteinExistence type="predicted"/>
<reference evidence="1" key="3">
    <citation type="submission" date="2024-05" db="EMBL/GenBank/DDBJ databases">
        <title>Description of novel Chryseobacterium sp. strain C-2.</title>
        <authorList>
            <person name="Saticioglu I.B."/>
        </authorList>
    </citation>
    <scope>NUCLEOTIDE SEQUENCE</scope>
    <source>
        <strain evidence="1">C-2</strain>
    </source>
</reference>
<reference evidence="3" key="2">
    <citation type="submission" date="2023-07" db="EMBL/GenBank/DDBJ databases">
        <title>Description of novel Chryseobacterium sp. strain C-2.</title>
        <authorList>
            <person name="Saticioglu I.B."/>
        </authorList>
    </citation>
    <scope>NUCLEOTIDE SEQUENCE [LARGE SCALE GENOMIC DNA]</scope>
    <source>
        <strain evidence="3">C-2</strain>
    </source>
</reference>
<dbReference type="EMBL" id="JACXXP010000074">
    <property type="protein sequence ID" value="MBD3907347.1"/>
    <property type="molecule type" value="Genomic_DNA"/>
</dbReference>
<dbReference type="PROSITE" id="PS51257">
    <property type="entry name" value="PROKAR_LIPOPROTEIN"/>
    <property type="match status" value="1"/>
</dbReference>
<reference evidence="2" key="1">
    <citation type="submission" date="2021-11" db="EMBL/GenBank/DDBJ databases">
        <title>Description of novel Chryseobacterium species.</title>
        <authorList>
            <person name="Saticioglu I.B."/>
            <person name="Ay H."/>
            <person name="Altun S."/>
            <person name="Duman M."/>
        </authorList>
    </citation>
    <scope>NUCLEOTIDE SEQUENCE</scope>
    <source>
        <strain evidence="2">C-39</strain>
    </source>
</reference>
<name>A0A9Q3UTM7_9FLAO</name>
<accession>A0A9Q3UTM7</accession>
<evidence type="ECO:0008006" key="5">
    <source>
        <dbReference type="Google" id="ProtNLM"/>
    </source>
</evidence>
<evidence type="ECO:0000313" key="1">
    <source>
        <dbReference type="EMBL" id="MBD3907347.1"/>
    </source>
</evidence>
<dbReference type="Proteomes" id="UP000603715">
    <property type="component" value="Unassembled WGS sequence"/>
</dbReference>
<dbReference type="AlphaFoldDB" id="A0A9Q3UTM7"/>
<protein>
    <recommendedName>
        <fullName evidence="5">Lipoprotein</fullName>
    </recommendedName>
</protein>
<dbReference type="RefSeq" id="WP_191181685.1">
    <property type="nucleotide sequence ID" value="NZ_JACXXP010000074.1"/>
</dbReference>
<gene>
    <name evidence="1" type="ORF">IEW27_22505</name>
    <name evidence="2" type="ORF">LNP80_04475</name>
</gene>
<comment type="caution">
    <text evidence="2">The sequence shown here is derived from an EMBL/GenBank/DDBJ whole genome shotgun (WGS) entry which is preliminary data.</text>
</comment>
<dbReference type="EMBL" id="JAJJML010000001">
    <property type="protein sequence ID" value="MCC9033510.1"/>
    <property type="molecule type" value="Genomic_DNA"/>
</dbReference>
<keyword evidence="3" id="KW-1185">Reference proteome</keyword>